<dbReference type="SMART" id="SM00042">
    <property type="entry name" value="CUB"/>
    <property type="match status" value="1"/>
</dbReference>
<feature type="domain" description="CUB" evidence="3">
    <location>
        <begin position="109"/>
        <end position="220"/>
    </location>
</feature>
<dbReference type="InterPro" id="IPR013783">
    <property type="entry name" value="Ig-like_fold"/>
</dbReference>
<reference evidence="5" key="2">
    <citation type="journal article" date="2021" name="Genome Biol. Evol.">
        <title>Developing a high-quality reference genome for a parasitic bivalve with doubly uniparental inheritance (Bivalvia: Unionida).</title>
        <authorList>
            <person name="Smith C.H."/>
        </authorList>
    </citation>
    <scope>NUCLEOTIDE SEQUENCE</scope>
    <source>
        <strain evidence="5">CHS0354</strain>
        <tissue evidence="5">Mantle</tissue>
    </source>
</reference>
<dbReference type="InterPro" id="IPR000859">
    <property type="entry name" value="CUB_dom"/>
</dbReference>
<dbReference type="PANTHER" id="PTHR24255:SF31">
    <property type="entry name" value="CUBILIN-LIKE PROTEIN"/>
    <property type="match status" value="1"/>
</dbReference>
<feature type="domain" description="Fibronectin type-III" evidence="4">
    <location>
        <begin position="15"/>
        <end position="112"/>
    </location>
</feature>
<evidence type="ECO:0008006" key="7">
    <source>
        <dbReference type="Google" id="ProtNLM"/>
    </source>
</evidence>
<dbReference type="InterPro" id="IPR035914">
    <property type="entry name" value="Sperma_CUB_dom_sf"/>
</dbReference>
<dbReference type="AlphaFoldDB" id="A0AAE0WFJ1"/>
<protein>
    <recommendedName>
        <fullName evidence="7">CUB domain-containing protein</fullName>
    </recommendedName>
</protein>
<dbReference type="CDD" id="cd00041">
    <property type="entry name" value="CUB"/>
    <property type="match status" value="1"/>
</dbReference>
<dbReference type="SUPFAM" id="SSF49854">
    <property type="entry name" value="Spermadhesin, CUB domain"/>
    <property type="match status" value="1"/>
</dbReference>
<dbReference type="EMBL" id="JAEAOA010001901">
    <property type="protein sequence ID" value="KAK3612451.1"/>
    <property type="molecule type" value="Genomic_DNA"/>
</dbReference>
<accession>A0AAE0WFJ1</accession>
<name>A0AAE0WFJ1_9BIVA</name>
<evidence type="ECO:0000259" key="4">
    <source>
        <dbReference type="PROSITE" id="PS50853"/>
    </source>
</evidence>
<keyword evidence="1" id="KW-1015">Disulfide bond</keyword>
<dbReference type="CDD" id="cd00063">
    <property type="entry name" value="FN3"/>
    <property type="match status" value="1"/>
</dbReference>
<dbReference type="Pfam" id="PF00431">
    <property type="entry name" value="CUB"/>
    <property type="match status" value="1"/>
</dbReference>
<dbReference type="PROSITE" id="PS01180">
    <property type="entry name" value="CUB"/>
    <property type="match status" value="1"/>
</dbReference>
<comment type="caution">
    <text evidence="5">The sequence shown here is derived from an EMBL/GenBank/DDBJ whole genome shotgun (WGS) entry which is preliminary data.</text>
</comment>
<proteinExistence type="predicted"/>
<reference evidence="5" key="1">
    <citation type="journal article" date="2021" name="Genome Biol. Evol.">
        <title>A High-Quality Reference Genome for a Parasitic Bivalve with Doubly Uniparental Inheritance (Bivalvia: Unionida).</title>
        <authorList>
            <person name="Smith C.H."/>
        </authorList>
    </citation>
    <scope>NUCLEOTIDE SEQUENCE</scope>
    <source>
        <strain evidence="5">CHS0354</strain>
    </source>
</reference>
<reference evidence="5" key="3">
    <citation type="submission" date="2023-05" db="EMBL/GenBank/DDBJ databases">
        <authorList>
            <person name="Smith C.H."/>
        </authorList>
    </citation>
    <scope>NUCLEOTIDE SEQUENCE</scope>
    <source>
        <strain evidence="5">CHS0354</strain>
        <tissue evidence="5">Mantle</tissue>
    </source>
</reference>
<sequence>MNVNFLTFNIIVGPAPGIPQNIRVISSQYGLICTWDSPKENEIYVIGYHLTYKILPELANHTVEVTRDTRLYAIDTTYIPGRLVEVYIQAKGDVESSPTSRSQLARSSCGQDYSLTKGSRLYITSPKFPAQYDISVNCNWSIMFADLYSVHLSFITLDLVNIEGHNCSKDYVKISGLGVFCDKTVENTQFTLQSIQRIQITFETDETGTGKGFLLKLDVINGEQSS</sequence>
<dbReference type="PROSITE" id="PS50853">
    <property type="entry name" value="FN3"/>
    <property type="match status" value="1"/>
</dbReference>
<dbReference type="GO" id="GO:0005615">
    <property type="term" value="C:extracellular space"/>
    <property type="evidence" value="ECO:0007669"/>
    <property type="project" value="TreeGrafter"/>
</dbReference>
<dbReference type="PANTHER" id="PTHR24255">
    <property type="entry name" value="COMPLEMENT COMPONENT 1, S SUBCOMPONENT-RELATED"/>
    <property type="match status" value="1"/>
</dbReference>
<dbReference type="Gene3D" id="2.60.40.10">
    <property type="entry name" value="Immunoglobulins"/>
    <property type="match status" value="1"/>
</dbReference>
<keyword evidence="6" id="KW-1185">Reference proteome</keyword>
<evidence type="ECO:0000256" key="1">
    <source>
        <dbReference type="ARBA" id="ARBA00023157"/>
    </source>
</evidence>
<comment type="caution">
    <text evidence="2">Lacks conserved residue(s) required for the propagation of feature annotation.</text>
</comment>
<dbReference type="GO" id="GO:0004252">
    <property type="term" value="F:serine-type endopeptidase activity"/>
    <property type="evidence" value="ECO:0007669"/>
    <property type="project" value="TreeGrafter"/>
</dbReference>
<dbReference type="Proteomes" id="UP001195483">
    <property type="component" value="Unassembled WGS sequence"/>
</dbReference>
<organism evidence="5 6">
    <name type="scientific">Potamilus streckersoni</name>
    <dbReference type="NCBI Taxonomy" id="2493646"/>
    <lineage>
        <taxon>Eukaryota</taxon>
        <taxon>Metazoa</taxon>
        <taxon>Spiralia</taxon>
        <taxon>Lophotrochozoa</taxon>
        <taxon>Mollusca</taxon>
        <taxon>Bivalvia</taxon>
        <taxon>Autobranchia</taxon>
        <taxon>Heteroconchia</taxon>
        <taxon>Palaeoheterodonta</taxon>
        <taxon>Unionida</taxon>
        <taxon>Unionoidea</taxon>
        <taxon>Unionidae</taxon>
        <taxon>Ambleminae</taxon>
        <taxon>Lampsilini</taxon>
        <taxon>Potamilus</taxon>
    </lineage>
</organism>
<evidence type="ECO:0000259" key="3">
    <source>
        <dbReference type="PROSITE" id="PS01180"/>
    </source>
</evidence>
<evidence type="ECO:0000313" key="5">
    <source>
        <dbReference type="EMBL" id="KAK3612451.1"/>
    </source>
</evidence>
<dbReference type="InterPro" id="IPR036116">
    <property type="entry name" value="FN3_sf"/>
</dbReference>
<evidence type="ECO:0000256" key="2">
    <source>
        <dbReference type="PROSITE-ProRule" id="PRU00059"/>
    </source>
</evidence>
<evidence type="ECO:0000313" key="6">
    <source>
        <dbReference type="Proteomes" id="UP001195483"/>
    </source>
</evidence>
<dbReference type="InterPro" id="IPR003961">
    <property type="entry name" value="FN3_dom"/>
</dbReference>
<gene>
    <name evidence="5" type="ORF">CHS0354_032064</name>
</gene>
<dbReference type="SUPFAM" id="SSF49265">
    <property type="entry name" value="Fibronectin type III"/>
    <property type="match status" value="1"/>
</dbReference>
<dbReference type="Gene3D" id="2.60.120.290">
    <property type="entry name" value="Spermadhesin, CUB domain"/>
    <property type="match status" value="1"/>
</dbReference>